<evidence type="ECO:0000313" key="5">
    <source>
        <dbReference type="Proteomes" id="UP001320420"/>
    </source>
</evidence>
<dbReference type="PROSITE" id="PS50297">
    <property type="entry name" value="ANK_REP_REGION"/>
    <property type="match status" value="1"/>
</dbReference>
<proteinExistence type="predicted"/>
<comment type="caution">
    <text evidence="4">The sequence shown here is derived from an EMBL/GenBank/DDBJ whole genome shotgun (WGS) entry which is preliminary data.</text>
</comment>
<dbReference type="InterPro" id="IPR002110">
    <property type="entry name" value="Ankyrin_rpt"/>
</dbReference>
<dbReference type="PANTHER" id="PTHR24171:SF9">
    <property type="entry name" value="ANKYRIN REPEAT DOMAIN-CONTAINING PROTEIN 39"/>
    <property type="match status" value="1"/>
</dbReference>
<evidence type="ECO:0000256" key="3">
    <source>
        <dbReference type="PROSITE-ProRule" id="PRU00023"/>
    </source>
</evidence>
<keyword evidence="2 3" id="KW-0040">ANK repeat</keyword>
<keyword evidence="1" id="KW-0677">Repeat</keyword>
<name>A0AAN9UNR5_9PEZI</name>
<keyword evidence="5" id="KW-1185">Reference proteome</keyword>
<dbReference type="InterPro" id="IPR036770">
    <property type="entry name" value="Ankyrin_rpt-contain_sf"/>
</dbReference>
<sequence>MTASEYDAKQAVEMCAILILHGADVNARNSKDETALHFPARWNNIEIPKLLLSHGADADAKDQNGKSPFRKFLVRFCESDDPQVGALEDHIQLFARFGPSPSDLIATACADGEAIKRAAGLKDAAILELLLSHGGKPSDGILRECIYNSIDRTRPRSLRLLMKHADSFRVAANRHMAFLFLIKVSRDIHGCHWYRPGADMPMETRVRTATPLPLRYPRYYNIAVDESCDILKVIWDAGFDVDTSLDENFVNFVSTYHDEFGSLVRDADQFGHPSPSPGRETISAVIFAAQHVTSAIVVLALLRANSCRDDFADEEMLEAFLRSAVYDNLEVYDGCRNTFLGQVDGDSTEGGQTRGSSDGAFECPISQELRRLAEIFPSREGQCRSDFYRAFCQAVRTEGFQRKTFAGGRTLLELAERAENQKLLDALKGGNLDKPMVHCLEQDTSG</sequence>
<dbReference type="Gene3D" id="1.25.40.20">
    <property type="entry name" value="Ankyrin repeat-containing domain"/>
    <property type="match status" value="1"/>
</dbReference>
<reference evidence="4 5" key="1">
    <citation type="submission" date="2024-02" db="EMBL/GenBank/DDBJ databases">
        <title>De novo assembly and annotation of 12 fungi associated with fruit tree decline syndrome in Ontario, Canada.</title>
        <authorList>
            <person name="Sulman M."/>
            <person name="Ellouze W."/>
            <person name="Ilyukhin E."/>
        </authorList>
    </citation>
    <scope>NUCLEOTIDE SEQUENCE [LARGE SCALE GENOMIC DNA]</scope>
    <source>
        <strain evidence="4 5">M11/M66-122</strain>
    </source>
</reference>
<evidence type="ECO:0000256" key="2">
    <source>
        <dbReference type="ARBA" id="ARBA00023043"/>
    </source>
</evidence>
<dbReference type="PROSITE" id="PS50088">
    <property type="entry name" value="ANK_REPEAT"/>
    <property type="match status" value="1"/>
</dbReference>
<dbReference type="Proteomes" id="UP001320420">
    <property type="component" value="Unassembled WGS sequence"/>
</dbReference>
<gene>
    <name evidence="4" type="ORF">SLS62_005670</name>
</gene>
<evidence type="ECO:0000256" key="1">
    <source>
        <dbReference type="ARBA" id="ARBA00022737"/>
    </source>
</evidence>
<dbReference type="AlphaFoldDB" id="A0AAN9UNR5"/>
<dbReference type="Pfam" id="PF12796">
    <property type="entry name" value="Ank_2"/>
    <property type="match status" value="1"/>
</dbReference>
<dbReference type="EMBL" id="JAKJXP020000039">
    <property type="protein sequence ID" value="KAK7752334.1"/>
    <property type="molecule type" value="Genomic_DNA"/>
</dbReference>
<accession>A0AAN9UNR5</accession>
<organism evidence="4 5">
    <name type="scientific">Diatrype stigma</name>
    <dbReference type="NCBI Taxonomy" id="117547"/>
    <lineage>
        <taxon>Eukaryota</taxon>
        <taxon>Fungi</taxon>
        <taxon>Dikarya</taxon>
        <taxon>Ascomycota</taxon>
        <taxon>Pezizomycotina</taxon>
        <taxon>Sordariomycetes</taxon>
        <taxon>Xylariomycetidae</taxon>
        <taxon>Xylariales</taxon>
        <taxon>Diatrypaceae</taxon>
        <taxon>Diatrype</taxon>
    </lineage>
</organism>
<evidence type="ECO:0000313" key="4">
    <source>
        <dbReference type="EMBL" id="KAK7752334.1"/>
    </source>
</evidence>
<dbReference type="SUPFAM" id="SSF48403">
    <property type="entry name" value="Ankyrin repeat"/>
    <property type="match status" value="1"/>
</dbReference>
<protein>
    <submittedName>
        <fullName evidence="4">Uncharacterized protein</fullName>
    </submittedName>
</protein>
<dbReference type="PANTHER" id="PTHR24171">
    <property type="entry name" value="ANKYRIN REPEAT DOMAIN-CONTAINING PROTEIN 39-RELATED"/>
    <property type="match status" value="1"/>
</dbReference>
<feature type="repeat" description="ANK" evidence="3">
    <location>
        <begin position="31"/>
        <end position="63"/>
    </location>
</feature>